<reference evidence="4" key="1">
    <citation type="submission" date="2023-07" db="EMBL/GenBank/DDBJ databases">
        <authorList>
            <consortium name="CYATHOMIX"/>
        </authorList>
    </citation>
    <scope>NUCLEOTIDE SEQUENCE</scope>
    <source>
        <strain evidence="4">N/A</strain>
    </source>
</reference>
<dbReference type="InterPro" id="IPR013087">
    <property type="entry name" value="Znf_C2H2_type"/>
</dbReference>
<keyword evidence="5" id="KW-1185">Reference proteome</keyword>
<dbReference type="PROSITE" id="PS00028">
    <property type="entry name" value="ZINC_FINGER_C2H2_1"/>
    <property type="match status" value="1"/>
</dbReference>
<keyword evidence="1" id="KW-0863">Zinc-finger</keyword>
<evidence type="ECO:0000256" key="2">
    <source>
        <dbReference type="SAM" id="MobiDB-lite"/>
    </source>
</evidence>
<organism evidence="4 5">
    <name type="scientific">Cylicocyclus nassatus</name>
    <name type="common">Nematode worm</name>
    <dbReference type="NCBI Taxonomy" id="53992"/>
    <lineage>
        <taxon>Eukaryota</taxon>
        <taxon>Metazoa</taxon>
        <taxon>Ecdysozoa</taxon>
        <taxon>Nematoda</taxon>
        <taxon>Chromadorea</taxon>
        <taxon>Rhabditida</taxon>
        <taxon>Rhabditina</taxon>
        <taxon>Rhabditomorpha</taxon>
        <taxon>Strongyloidea</taxon>
        <taxon>Strongylidae</taxon>
        <taxon>Cylicocyclus</taxon>
    </lineage>
</organism>
<protein>
    <recommendedName>
        <fullName evidence="3">C2H2-type domain-containing protein</fullName>
    </recommendedName>
</protein>
<evidence type="ECO:0000259" key="3">
    <source>
        <dbReference type="PROSITE" id="PS50157"/>
    </source>
</evidence>
<dbReference type="EMBL" id="CATQJL010000112">
    <property type="protein sequence ID" value="CAJ0596209.1"/>
    <property type="molecule type" value="Genomic_DNA"/>
</dbReference>
<dbReference type="AlphaFoldDB" id="A0AA36M258"/>
<proteinExistence type="predicted"/>
<comment type="caution">
    <text evidence="4">The sequence shown here is derived from an EMBL/GenBank/DDBJ whole genome shotgun (WGS) entry which is preliminary data.</text>
</comment>
<feature type="domain" description="C2H2-type" evidence="3">
    <location>
        <begin position="49"/>
        <end position="78"/>
    </location>
</feature>
<dbReference type="PROSITE" id="PS50157">
    <property type="entry name" value="ZINC_FINGER_C2H2_2"/>
    <property type="match status" value="1"/>
</dbReference>
<evidence type="ECO:0000313" key="5">
    <source>
        <dbReference type="Proteomes" id="UP001176961"/>
    </source>
</evidence>
<keyword evidence="1" id="KW-0479">Metal-binding</keyword>
<evidence type="ECO:0000256" key="1">
    <source>
        <dbReference type="PROSITE-ProRule" id="PRU00042"/>
    </source>
</evidence>
<keyword evidence="1" id="KW-0862">Zinc</keyword>
<gene>
    <name evidence="4" type="ORF">CYNAS_LOCUS8192</name>
</gene>
<feature type="region of interest" description="Disordered" evidence="2">
    <location>
        <begin position="201"/>
        <end position="229"/>
    </location>
</feature>
<accession>A0AA36M258</accession>
<dbReference type="GO" id="GO:0008270">
    <property type="term" value="F:zinc ion binding"/>
    <property type="evidence" value="ECO:0007669"/>
    <property type="project" value="UniProtKB-KW"/>
</dbReference>
<feature type="compositionally biased region" description="Polar residues" evidence="2">
    <location>
        <begin position="201"/>
        <end position="222"/>
    </location>
</feature>
<name>A0AA36M258_CYLNA</name>
<sequence length="265" mass="29473">MSLHYMEDVSSLYPQIPTSLDEASGLMKALRDGTDEVKGLLKYSCNIILECRCCRAVFRHPENFRKHKNTVCHAYHRPLAPSYEQVISFRKKIAAMYDPNQPTSSKLFGDGDDGVELVIDDTSYYENYDGMEELCGYDPEGSPEPGELVLLPEEGMMVCGVEEIEDDFMDEVEEGEYLPEGNSQLLIRTSSPAEISCCTAEANSRNSTHPNNSADDSISLTESPPHGPIDIALFNENLLESPTESDYFGKERNVIASTFSLSVAK</sequence>
<evidence type="ECO:0000313" key="4">
    <source>
        <dbReference type="EMBL" id="CAJ0596209.1"/>
    </source>
</evidence>
<dbReference type="Proteomes" id="UP001176961">
    <property type="component" value="Unassembled WGS sequence"/>
</dbReference>